<keyword evidence="4 6" id="KW-0472">Membrane</keyword>
<dbReference type="EMBL" id="VZPB01000024">
    <property type="protein sequence ID" value="KAB0581601.1"/>
    <property type="molecule type" value="Genomic_DNA"/>
</dbReference>
<gene>
    <name evidence="7" type="ORF">F7Q92_11600</name>
</gene>
<evidence type="ECO:0000256" key="1">
    <source>
        <dbReference type="ARBA" id="ARBA00004127"/>
    </source>
</evidence>
<evidence type="ECO:0000256" key="5">
    <source>
        <dbReference type="SAM" id="MobiDB-lite"/>
    </source>
</evidence>
<evidence type="ECO:0000256" key="2">
    <source>
        <dbReference type="ARBA" id="ARBA00022692"/>
    </source>
</evidence>
<dbReference type="RefSeq" id="WP_151124303.1">
    <property type="nucleotide sequence ID" value="NZ_CP088081.1"/>
</dbReference>
<evidence type="ECO:0000256" key="4">
    <source>
        <dbReference type="ARBA" id="ARBA00023136"/>
    </source>
</evidence>
<feature type="region of interest" description="Disordered" evidence="5">
    <location>
        <begin position="102"/>
        <end position="123"/>
    </location>
</feature>
<dbReference type="GO" id="GO:0012505">
    <property type="term" value="C:endomembrane system"/>
    <property type="evidence" value="ECO:0007669"/>
    <property type="project" value="UniProtKB-SubCell"/>
</dbReference>
<dbReference type="OrthoDB" id="9789677at2"/>
<organism evidence="7 8">
    <name type="scientific">Ideonella dechloratans</name>
    <dbReference type="NCBI Taxonomy" id="36863"/>
    <lineage>
        <taxon>Bacteria</taxon>
        <taxon>Pseudomonadati</taxon>
        <taxon>Pseudomonadota</taxon>
        <taxon>Betaproteobacteria</taxon>
        <taxon>Burkholderiales</taxon>
        <taxon>Sphaerotilaceae</taxon>
        <taxon>Ideonella</taxon>
    </lineage>
</organism>
<keyword evidence="8" id="KW-1185">Reference proteome</keyword>
<feature type="transmembrane region" description="Helical" evidence="6">
    <location>
        <begin position="323"/>
        <end position="346"/>
    </location>
</feature>
<feature type="transmembrane region" description="Helical" evidence="6">
    <location>
        <begin position="358"/>
        <end position="376"/>
    </location>
</feature>
<keyword evidence="2 6" id="KW-0812">Transmembrane</keyword>
<evidence type="ECO:0000313" key="7">
    <source>
        <dbReference type="EMBL" id="KAB0581601.1"/>
    </source>
</evidence>
<protein>
    <submittedName>
        <fullName evidence="7">Rubrerythrin family protein</fullName>
    </submittedName>
</protein>
<dbReference type="InterPro" id="IPR009078">
    <property type="entry name" value="Ferritin-like_SF"/>
</dbReference>
<evidence type="ECO:0000256" key="3">
    <source>
        <dbReference type="ARBA" id="ARBA00022989"/>
    </source>
</evidence>
<dbReference type="GO" id="GO:0005384">
    <property type="term" value="F:manganese ion transmembrane transporter activity"/>
    <property type="evidence" value="ECO:0007669"/>
    <property type="project" value="InterPro"/>
</dbReference>
<evidence type="ECO:0000313" key="8">
    <source>
        <dbReference type="Proteomes" id="UP000430120"/>
    </source>
</evidence>
<proteinExistence type="predicted"/>
<dbReference type="Pfam" id="PF01988">
    <property type="entry name" value="VIT1"/>
    <property type="match status" value="1"/>
</dbReference>
<comment type="subcellular location">
    <subcellularLocation>
        <location evidence="1">Endomembrane system</location>
        <topology evidence="1">Multi-pass membrane protein</topology>
    </subcellularLocation>
</comment>
<dbReference type="SUPFAM" id="SSF47240">
    <property type="entry name" value="Ferritin-like"/>
    <property type="match status" value="1"/>
</dbReference>
<keyword evidence="3 6" id="KW-1133">Transmembrane helix</keyword>
<dbReference type="Proteomes" id="UP000430120">
    <property type="component" value="Unassembled WGS sequence"/>
</dbReference>
<feature type="transmembrane region" description="Helical" evidence="6">
    <location>
        <begin position="294"/>
        <end position="317"/>
    </location>
</feature>
<dbReference type="AlphaFoldDB" id="A0A643FCH0"/>
<reference evidence="7 8" key="1">
    <citation type="submission" date="2019-09" db="EMBL/GenBank/DDBJ databases">
        <title>Draft genome sequences of 48 bacterial type strains from the CCUG.</title>
        <authorList>
            <person name="Tunovic T."/>
            <person name="Pineiro-Iglesias B."/>
            <person name="Unosson C."/>
            <person name="Inganas E."/>
            <person name="Ohlen M."/>
            <person name="Cardew S."/>
            <person name="Jensie-Markopoulos S."/>
            <person name="Salva-Serra F."/>
            <person name="Jaen-Luchoro D."/>
            <person name="Karlsson R."/>
            <person name="Svensson-Stadler L."/>
            <person name="Chun J."/>
            <person name="Moore E."/>
        </authorList>
    </citation>
    <scope>NUCLEOTIDE SEQUENCE [LARGE SCALE GENOMIC DNA]</scope>
    <source>
        <strain evidence="7 8">CCUG 30977</strain>
    </source>
</reference>
<dbReference type="InterPro" id="IPR008217">
    <property type="entry name" value="Ccc1_fam"/>
</dbReference>
<dbReference type="PANTHER" id="PTHR31851">
    <property type="entry name" value="FE(2+)/MN(2+) TRANSPORTER PCL1"/>
    <property type="match status" value="1"/>
</dbReference>
<accession>A0A643FCH0</accession>
<sequence>MPSASPPSKTVLARYRGNWQSEIDSAAIYRAMAAAEPQADLAALYRRLAQAEEGHALFWQRRLEQALGHPLQPRTSTRARVLIWLARRLGANAVLPTVMSQEADNRGSYDGQAETRSTTMPAQERSHARLLAHLSSRARHGWNGSRYAQLEGRHGASDGNALRAAVLGANDGLVSTFCLLMGAAGAQFSGSALLTTALAGALAGAGSMAMGEWISVQSARELYARQIAAEADELEQAPEEEREELALIYQAKGFSAEEAQAISHRVMAQHGSALDTLVREELGINPDELGGSPWAAAGTSFIVFLLGAAVPALPLLVLSGLQAVQACVAASGLGLLLIGMGITLFTGGSAWRSGLRQLAIGAAAAALTYGAGRWLATGLG</sequence>
<evidence type="ECO:0000256" key="6">
    <source>
        <dbReference type="SAM" id="Phobius"/>
    </source>
</evidence>
<dbReference type="GO" id="GO:0030026">
    <property type="term" value="P:intracellular manganese ion homeostasis"/>
    <property type="evidence" value="ECO:0007669"/>
    <property type="project" value="InterPro"/>
</dbReference>
<name>A0A643FCH0_IDEDE</name>
<comment type="caution">
    <text evidence="7">The sequence shown here is derived from an EMBL/GenBank/DDBJ whole genome shotgun (WGS) entry which is preliminary data.</text>
</comment>